<evidence type="ECO:0000313" key="9">
    <source>
        <dbReference type="Proteomes" id="UP000588158"/>
    </source>
</evidence>
<dbReference type="GO" id="GO:0005829">
    <property type="term" value="C:cytosol"/>
    <property type="evidence" value="ECO:0007669"/>
    <property type="project" value="TreeGrafter"/>
</dbReference>
<evidence type="ECO:0000256" key="6">
    <source>
        <dbReference type="ARBA" id="ARBA00023141"/>
    </source>
</evidence>
<dbReference type="GO" id="GO:0000287">
    <property type="term" value="F:magnesium ion binding"/>
    <property type="evidence" value="ECO:0007669"/>
    <property type="project" value="UniProtKB-UniRule"/>
</dbReference>
<evidence type="ECO:0000256" key="1">
    <source>
        <dbReference type="ARBA" id="ARBA00022605"/>
    </source>
</evidence>
<evidence type="ECO:0000256" key="5">
    <source>
        <dbReference type="ARBA" id="ARBA00022840"/>
    </source>
</evidence>
<keyword evidence="3 7" id="KW-0547">Nucleotide-binding</keyword>
<keyword evidence="4 7" id="KW-0418">Kinase</keyword>
<dbReference type="GO" id="GO:0009073">
    <property type="term" value="P:aromatic amino acid family biosynthetic process"/>
    <property type="evidence" value="ECO:0007669"/>
    <property type="project" value="UniProtKB-KW"/>
</dbReference>
<dbReference type="InterPro" id="IPR027417">
    <property type="entry name" value="P-loop_NTPase"/>
</dbReference>
<dbReference type="AlphaFoldDB" id="A0A841ADV6"/>
<keyword evidence="5 7" id="KW-0067">ATP-binding</keyword>
<dbReference type="PANTHER" id="PTHR21087">
    <property type="entry name" value="SHIKIMATE KINASE"/>
    <property type="match status" value="1"/>
</dbReference>
<feature type="binding site" evidence="7">
    <location>
        <position position="94"/>
    </location>
    <ligand>
        <name>substrate</name>
    </ligand>
</feature>
<feature type="binding site" evidence="7">
    <location>
        <position position="30"/>
    </location>
    <ligand>
        <name>Mg(2+)</name>
        <dbReference type="ChEBI" id="CHEBI:18420"/>
    </ligand>
</feature>
<dbReference type="GO" id="GO:0005524">
    <property type="term" value="F:ATP binding"/>
    <property type="evidence" value="ECO:0007669"/>
    <property type="project" value="UniProtKB-UniRule"/>
</dbReference>
<dbReference type="PRINTS" id="PR01100">
    <property type="entry name" value="SHIKIMTKNASE"/>
</dbReference>
<keyword evidence="6 7" id="KW-0057">Aromatic amino acid biosynthesis</keyword>
<dbReference type="EMBL" id="JACHLZ010000001">
    <property type="protein sequence ID" value="MBB5831535.1"/>
    <property type="molecule type" value="Genomic_DNA"/>
</dbReference>
<comment type="pathway">
    <text evidence="7">Metabolic intermediate biosynthesis; chorismate biosynthesis; chorismate from D-erythrose 4-phosphate and phosphoenolpyruvate: step 5/7.</text>
</comment>
<dbReference type="InterPro" id="IPR000623">
    <property type="entry name" value="Shikimate_kinase/TSH1"/>
</dbReference>
<keyword evidence="2 7" id="KW-0808">Transferase</keyword>
<dbReference type="GO" id="GO:0009423">
    <property type="term" value="P:chorismate biosynthetic process"/>
    <property type="evidence" value="ECO:0007669"/>
    <property type="project" value="UniProtKB-UniRule"/>
</dbReference>
<dbReference type="Pfam" id="PF01202">
    <property type="entry name" value="SKI"/>
    <property type="match status" value="1"/>
</dbReference>
<comment type="caution">
    <text evidence="7">Lacks conserved residue(s) required for the propagation of feature annotation.</text>
</comment>
<sequence length="193" mass="20346">MTDPRPADPSAARPAGPLAILIGPMAAGKTSVGKALAARLGVAFADLDALIVRAEGRSIREIFAADGEKTFRALEADALARALDEHGGILSLGGGAPLTPASAERLRGRPVVLLEIDERIVAQRLGTGADRPMLAGEDPLTRWRAVTSQRMEAYRDLAPYRIDAGQGSPALVARAIARILQLDTPSRVPEETE</sequence>
<name>A0A841ADV6_9MICO</name>
<dbReference type="RefSeq" id="WP_312857597.1">
    <property type="nucleotide sequence ID" value="NZ_JACHLZ010000001.1"/>
</dbReference>
<dbReference type="UniPathway" id="UPA00053">
    <property type="reaction ID" value="UER00088"/>
</dbReference>
<feature type="binding site" evidence="7">
    <location>
        <position position="48"/>
    </location>
    <ligand>
        <name>substrate</name>
    </ligand>
</feature>
<keyword evidence="7" id="KW-0479">Metal-binding</keyword>
<comment type="subunit">
    <text evidence="7">Monomer.</text>
</comment>
<evidence type="ECO:0000313" key="8">
    <source>
        <dbReference type="EMBL" id="MBB5831535.1"/>
    </source>
</evidence>
<comment type="cofactor">
    <cofactor evidence="7">
        <name>Mg(2+)</name>
        <dbReference type="ChEBI" id="CHEBI:18420"/>
    </cofactor>
    <text evidence="7">Binds 1 Mg(2+) ion per subunit.</text>
</comment>
<keyword evidence="9" id="KW-1185">Reference proteome</keyword>
<proteinExistence type="inferred from homology"/>
<protein>
    <recommendedName>
        <fullName evidence="7">Shikimate kinase</fullName>
        <shortName evidence="7">SK</shortName>
        <ecNumber evidence="7">2.7.1.71</ecNumber>
    </recommendedName>
</protein>
<evidence type="ECO:0000256" key="4">
    <source>
        <dbReference type="ARBA" id="ARBA00022777"/>
    </source>
</evidence>
<keyword evidence="7" id="KW-0460">Magnesium</keyword>
<dbReference type="InterPro" id="IPR031322">
    <property type="entry name" value="Shikimate/glucono_kinase"/>
</dbReference>
<evidence type="ECO:0000256" key="7">
    <source>
        <dbReference type="HAMAP-Rule" id="MF_00109"/>
    </source>
</evidence>
<gene>
    <name evidence="7" type="primary">aroK</name>
    <name evidence="8" type="ORF">HNR70_001348</name>
</gene>
<dbReference type="CDD" id="cd00464">
    <property type="entry name" value="SK"/>
    <property type="match status" value="1"/>
</dbReference>
<evidence type="ECO:0000256" key="3">
    <source>
        <dbReference type="ARBA" id="ARBA00022741"/>
    </source>
</evidence>
<evidence type="ECO:0000256" key="2">
    <source>
        <dbReference type="ARBA" id="ARBA00022679"/>
    </source>
</evidence>
<feature type="binding site" evidence="7">
    <location>
        <position position="131"/>
    </location>
    <ligand>
        <name>ATP</name>
        <dbReference type="ChEBI" id="CHEBI:30616"/>
    </ligand>
</feature>
<comment type="caution">
    <text evidence="8">The sequence shown here is derived from an EMBL/GenBank/DDBJ whole genome shotgun (WGS) entry which is preliminary data.</text>
</comment>
<accession>A0A841ADV6</accession>
<dbReference type="GO" id="GO:0004765">
    <property type="term" value="F:shikimate kinase activity"/>
    <property type="evidence" value="ECO:0007669"/>
    <property type="project" value="UniProtKB-UniRule"/>
</dbReference>
<comment type="similarity">
    <text evidence="7">Belongs to the shikimate kinase family.</text>
</comment>
<feature type="binding site" evidence="7">
    <location>
        <position position="72"/>
    </location>
    <ligand>
        <name>substrate</name>
    </ligand>
</feature>
<keyword evidence="1 7" id="KW-0028">Amino-acid biosynthesis</keyword>
<dbReference type="PANTHER" id="PTHR21087:SF16">
    <property type="entry name" value="SHIKIMATE KINASE 1, CHLOROPLASTIC"/>
    <property type="match status" value="1"/>
</dbReference>
<organism evidence="8 9">
    <name type="scientific">Brachybacterium aquaticum</name>
    <dbReference type="NCBI Taxonomy" id="1432564"/>
    <lineage>
        <taxon>Bacteria</taxon>
        <taxon>Bacillati</taxon>
        <taxon>Actinomycetota</taxon>
        <taxon>Actinomycetes</taxon>
        <taxon>Micrococcales</taxon>
        <taxon>Dermabacteraceae</taxon>
        <taxon>Brachybacterium</taxon>
    </lineage>
</organism>
<feature type="binding site" evidence="7">
    <location>
        <position position="150"/>
    </location>
    <ligand>
        <name>substrate</name>
    </ligand>
</feature>
<dbReference type="GO" id="GO:0008652">
    <property type="term" value="P:amino acid biosynthetic process"/>
    <property type="evidence" value="ECO:0007669"/>
    <property type="project" value="UniProtKB-KW"/>
</dbReference>
<dbReference type="SUPFAM" id="SSF52540">
    <property type="entry name" value="P-loop containing nucleoside triphosphate hydrolases"/>
    <property type="match status" value="1"/>
</dbReference>
<dbReference type="Gene3D" id="3.40.50.300">
    <property type="entry name" value="P-loop containing nucleotide triphosphate hydrolases"/>
    <property type="match status" value="1"/>
</dbReference>
<dbReference type="HAMAP" id="MF_00109">
    <property type="entry name" value="Shikimate_kinase"/>
    <property type="match status" value="1"/>
</dbReference>
<feature type="binding site" evidence="7">
    <location>
        <begin position="26"/>
        <end position="31"/>
    </location>
    <ligand>
        <name>ATP</name>
        <dbReference type="ChEBI" id="CHEBI:30616"/>
    </ligand>
</feature>
<reference evidence="8 9" key="1">
    <citation type="submission" date="2020-08" db="EMBL/GenBank/DDBJ databases">
        <title>Sequencing the genomes of 1000 actinobacteria strains.</title>
        <authorList>
            <person name="Klenk H.-P."/>
        </authorList>
    </citation>
    <scope>NUCLEOTIDE SEQUENCE [LARGE SCALE GENOMIC DNA]</scope>
    <source>
        <strain evidence="8 9">DSM 28796</strain>
    </source>
</reference>
<dbReference type="Proteomes" id="UP000588158">
    <property type="component" value="Unassembled WGS sequence"/>
</dbReference>
<comment type="subcellular location">
    <subcellularLocation>
        <location evidence="7">Cytoplasm</location>
    </subcellularLocation>
</comment>
<keyword evidence="7" id="KW-0963">Cytoplasm</keyword>
<dbReference type="EC" id="2.7.1.71" evidence="7"/>
<comment type="function">
    <text evidence="7">Catalyzes the specific phosphorylation of the 3-hydroxyl group of shikimic acid using ATP as a cosubstrate.</text>
</comment>
<comment type="catalytic activity">
    <reaction evidence="7">
        <text>shikimate + ATP = 3-phosphoshikimate + ADP + H(+)</text>
        <dbReference type="Rhea" id="RHEA:13121"/>
        <dbReference type="ChEBI" id="CHEBI:15378"/>
        <dbReference type="ChEBI" id="CHEBI:30616"/>
        <dbReference type="ChEBI" id="CHEBI:36208"/>
        <dbReference type="ChEBI" id="CHEBI:145989"/>
        <dbReference type="ChEBI" id="CHEBI:456216"/>
        <dbReference type="EC" id="2.7.1.71"/>
    </reaction>
</comment>